<gene>
    <name evidence="1" type="ORF">PAC_15815</name>
</gene>
<protein>
    <submittedName>
        <fullName evidence="1">Uncharacterized protein</fullName>
    </submittedName>
</protein>
<evidence type="ECO:0000313" key="2">
    <source>
        <dbReference type="Proteomes" id="UP000184330"/>
    </source>
</evidence>
<reference evidence="1 2" key="1">
    <citation type="submission" date="2016-03" db="EMBL/GenBank/DDBJ databases">
        <authorList>
            <person name="Ploux O."/>
        </authorList>
    </citation>
    <scope>NUCLEOTIDE SEQUENCE [LARGE SCALE GENOMIC DNA]</scope>
    <source>
        <strain evidence="1 2">UAMH 11012</strain>
    </source>
</reference>
<dbReference type="OrthoDB" id="10525621at2759"/>
<organism evidence="1 2">
    <name type="scientific">Phialocephala subalpina</name>
    <dbReference type="NCBI Taxonomy" id="576137"/>
    <lineage>
        <taxon>Eukaryota</taxon>
        <taxon>Fungi</taxon>
        <taxon>Dikarya</taxon>
        <taxon>Ascomycota</taxon>
        <taxon>Pezizomycotina</taxon>
        <taxon>Leotiomycetes</taxon>
        <taxon>Helotiales</taxon>
        <taxon>Mollisiaceae</taxon>
        <taxon>Phialocephala</taxon>
        <taxon>Phialocephala fortinii species complex</taxon>
    </lineage>
</organism>
<dbReference type="Proteomes" id="UP000184330">
    <property type="component" value="Unassembled WGS sequence"/>
</dbReference>
<dbReference type="EMBL" id="FJOG01000033">
    <property type="protein sequence ID" value="CZR65915.1"/>
    <property type="molecule type" value="Genomic_DNA"/>
</dbReference>
<name>A0A1L7XLI4_9HELO</name>
<dbReference type="AlphaFoldDB" id="A0A1L7XLI4"/>
<evidence type="ECO:0000313" key="1">
    <source>
        <dbReference type="EMBL" id="CZR65915.1"/>
    </source>
</evidence>
<sequence length="183" mass="20356">MDVQGSEESSSQISATHTVAKQYVYRVLEDTQTLNGSKHTLKLGLYPSISSANNAILKLWNSVFDIFRPYARGGEESDGRLWWEASKPDLGRVWVRIEKAEVQDGSGLAARGWGFSNRPANDGYHWAVAKSLRDEQMQDREKKEGCEVGKSLVEDMARKARGGHDLVAQPAWAAWHVGPGGIW</sequence>
<accession>A0A1L7XLI4</accession>
<proteinExistence type="predicted"/>
<keyword evidence="2" id="KW-1185">Reference proteome</keyword>